<reference evidence="1 2" key="1">
    <citation type="submission" date="2020-08" db="EMBL/GenBank/DDBJ databases">
        <title>Functional genomics of gut bacteria from endangered species of beetles.</title>
        <authorList>
            <person name="Carlos-Shanley C."/>
        </authorList>
    </citation>
    <scope>NUCLEOTIDE SEQUENCE [LARGE SCALE GENOMIC DNA]</scope>
    <source>
        <strain evidence="1 2">S00192</strain>
    </source>
</reference>
<gene>
    <name evidence="1" type="ORF">HNP47_001689</name>
</gene>
<evidence type="ECO:0000313" key="2">
    <source>
        <dbReference type="Proteomes" id="UP000556201"/>
    </source>
</evidence>
<dbReference type="RefSeq" id="WP_184279183.1">
    <property type="nucleotide sequence ID" value="NZ_JACHLJ010000002.1"/>
</dbReference>
<dbReference type="EMBL" id="JACHLJ010000002">
    <property type="protein sequence ID" value="MBB5771685.1"/>
    <property type="molecule type" value="Genomic_DNA"/>
</dbReference>
<organism evidence="1 2">
    <name type="scientific">Brevundimonas vesicularis</name>
    <name type="common">Pseudomonas vesicularis</name>
    <dbReference type="NCBI Taxonomy" id="41276"/>
    <lineage>
        <taxon>Bacteria</taxon>
        <taxon>Pseudomonadati</taxon>
        <taxon>Pseudomonadota</taxon>
        <taxon>Alphaproteobacteria</taxon>
        <taxon>Caulobacterales</taxon>
        <taxon>Caulobacteraceae</taxon>
        <taxon>Brevundimonas</taxon>
    </lineage>
</organism>
<dbReference type="Proteomes" id="UP000556201">
    <property type="component" value="Unassembled WGS sequence"/>
</dbReference>
<proteinExistence type="predicted"/>
<comment type="caution">
    <text evidence="1">The sequence shown here is derived from an EMBL/GenBank/DDBJ whole genome shotgun (WGS) entry which is preliminary data.</text>
</comment>
<name>A0A7W9L5T2_BREVE</name>
<protein>
    <submittedName>
        <fullName evidence="1">Uncharacterized protein</fullName>
    </submittedName>
</protein>
<sequence length="69" mass="7667">MWFGAPLPDGFHHDVQFADGSRFQNSDFDCGRAGQVTFTCPYVNIYPDDFVRPGKAQLGRKGKNKNAAT</sequence>
<dbReference type="AlphaFoldDB" id="A0A7W9L5T2"/>
<evidence type="ECO:0000313" key="1">
    <source>
        <dbReference type="EMBL" id="MBB5771685.1"/>
    </source>
</evidence>
<accession>A0A7W9L5T2</accession>